<organism evidence="8 9">
    <name type="scientific">Megaselia scalaris</name>
    <name type="common">Humpbacked fly</name>
    <name type="synonym">Phora scalaris</name>
    <dbReference type="NCBI Taxonomy" id="36166"/>
    <lineage>
        <taxon>Eukaryota</taxon>
        <taxon>Metazoa</taxon>
        <taxon>Ecdysozoa</taxon>
        <taxon>Arthropoda</taxon>
        <taxon>Hexapoda</taxon>
        <taxon>Insecta</taxon>
        <taxon>Pterygota</taxon>
        <taxon>Neoptera</taxon>
        <taxon>Endopterygota</taxon>
        <taxon>Diptera</taxon>
        <taxon>Brachycera</taxon>
        <taxon>Muscomorpha</taxon>
        <taxon>Platypezoidea</taxon>
        <taxon>Phoridae</taxon>
        <taxon>Megaseliini</taxon>
        <taxon>Megaselia</taxon>
    </lineage>
</organism>
<dbReference type="EMBL" id="CAQQ02165376">
    <property type="status" value="NOT_ANNOTATED_CDS"/>
    <property type="molecule type" value="Genomic_DNA"/>
</dbReference>
<comment type="similarity">
    <text evidence="1 7">Belongs to the NKD family.</text>
</comment>
<dbReference type="EnsemblMetazoa" id="MESCA006216-RA">
    <property type="protein sequence ID" value="MESCA006216-PA"/>
    <property type="gene ID" value="MESCA006216"/>
</dbReference>
<reference evidence="8" key="2">
    <citation type="submission" date="2015-06" db="UniProtKB">
        <authorList>
            <consortium name="EnsemblMetazoa"/>
        </authorList>
    </citation>
    <scope>IDENTIFICATION</scope>
</reference>
<keyword evidence="5" id="KW-0479">Metal-binding</keyword>
<dbReference type="GO" id="GO:0090090">
    <property type="term" value="P:negative regulation of canonical Wnt signaling pathway"/>
    <property type="evidence" value="ECO:0007669"/>
    <property type="project" value="UniProtKB-ARBA"/>
</dbReference>
<evidence type="ECO:0000313" key="9">
    <source>
        <dbReference type="Proteomes" id="UP000015102"/>
    </source>
</evidence>
<dbReference type="PANTHER" id="PTHR22611:SF9">
    <property type="entry name" value="PROTEIN NAKED CUTICLE"/>
    <property type="match status" value="1"/>
</dbReference>
<dbReference type="Proteomes" id="UP000015102">
    <property type="component" value="Unassembled WGS sequence"/>
</dbReference>
<evidence type="ECO:0000256" key="6">
    <source>
        <dbReference type="ARBA" id="ARBA00023136"/>
    </source>
</evidence>
<evidence type="ECO:0000256" key="7">
    <source>
        <dbReference type="RuleBase" id="RU367060"/>
    </source>
</evidence>
<evidence type="ECO:0000256" key="4">
    <source>
        <dbReference type="ARBA" id="ARBA00022687"/>
    </source>
</evidence>
<sequence length="165" mass="18505">MKKKHKQSTNLDSKNAANDKVLLDEFTCDISVESSATSQPFQFSFTFYDLDGHHGKITKDDIAGIVYTIYESIGKSMRVPCYGSKTINVKLTVSQENNIKKRKGTMSKYTTQNNGRKSNINCVNKQKSGGNVDVKNDLKTDHSTPEISNKRNNMEAFAKLNSKQI</sequence>
<keyword evidence="6" id="KW-0472">Membrane</keyword>
<evidence type="ECO:0000256" key="2">
    <source>
        <dbReference type="ARBA" id="ARBA00022475"/>
    </source>
</evidence>
<comment type="function">
    <text evidence="7">Cell autonomous antagonist of the canonical Wnt signaling pathway.</text>
</comment>
<keyword evidence="2 7" id="KW-1003">Cell membrane</keyword>
<evidence type="ECO:0000256" key="5">
    <source>
        <dbReference type="ARBA" id="ARBA00022723"/>
    </source>
</evidence>
<accession>T1GRD6</accession>
<dbReference type="GO" id="GO:0005886">
    <property type="term" value="C:plasma membrane"/>
    <property type="evidence" value="ECO:0007669"/>
    <property type="project" value="UniProtKB-SubCell"/>
</dbReference>
<dbReference type="GO" id="GO:0046872">
    <property type="term" value="F:metal ion binding"/>
    <property type="evidence" value="ECO:0007669"/>
    <property type="project" value="UniProtKB-KW"/>
</dbReference>
<dbReference type="InterPro" id="IPR040140">
    <property type="entry name" value="Nkd-like"/>
</dbReference>
<dbReference type="AlphaFoldDB" id="T1GRD6"/>
<keyword evidence="9" id="KW-1185">Reference proteome</keyword>
<reference evidence="9" key="1">
    <citation type="submission" date="2013-02" db="EMBL/GenBank/DDBJ databases">
        <authorList>
            <person name="Hughes D."/>
        </authorList>
    </citation>
    <scope>NUCLEOTIDE SEQUENCE</scope>
    <source>
        <strain>Durham</strain>
        <strain evidence="9">NC isolate 2 -- Noor lab</strain>
    </source>
</reference>
<dbReference type="STRING" id="36166.T1GRD6"/>
<keyword evidence="3" id="KW-0963">Cytoplasm</keyword>
<comment type="subcellular location">
    <subcellularLocation>
        <location evidence="7">Cell membrane</location>
    </subcellularLocation>
    <subcellularLocation>
        <location evidence="7">Cytoplasm</location>
    </subcellularLocation>
</comment>
<dbReference type="GO" id="GO:0016055">
    <property type="term" value="P:Wnt signaling pathway"/>
    <property type="evidence" value="ECO:0007669"/>
    <property type="project" value="UniProtKB-UniRule"/>
</dbReference>
<evidence type="ECO:0000256" key="3">
    <source>
        <dbReference type="ARBA" id="ARBA00022490"/>
    </source>
</evidence>
<name>T1GRD6_MEGSC</name>
<protein>
    <recommendedName>
        <fullName evidence="7">Protein naked cuticle homolog</fullName>
    </recommendedName>
</protein>
<evidence type="ECO:0000256" key="1">
    <source>
        <dbReference type="ARBA" id="ARBA00007081"/>
    </source>
</evidence>
<proteinExistence type="inferred from homology"/>
<keyword evidence="4 7" id="KW-0879">Wnt signaling pathway</keyword>
<dbReference type="PANTHER" id="PTHR22611">
    <property type="entry name" value="PROTEIN NAKED CUTICLE"/>
    <property type="match status" value="1"/>
</dbReference>
<dbReference type="GO" id="GO:0005737">
    <property type="term" value="C:cytoplasm"/>
    <property type="evidence" value="ECO:0007669"/>
    <property type="project" value="UniProtKB-SubCell"/>
</dbReference>
<dbReference type="HOGENOM" id="CLU_1612711_0_0_1"/>
<evidence type="ECO:0000313" key="8">
    <source>
        <dbReference type="EnsemblMetazoa" id="MESCA006216-PA"/>
    </source>
</evidence>